<evidence type="ECO:0000313" key="1">
    <source>
        <dbReference type="EMBL" id="SHM39835.1"/>
    </source>
</evidence>
<sequence>MAIDFAELKQLAAVSEAVAVPCSCHDAALFAWQTVPYSLTLEQFEEVATLVEDPYAEPTFAEYHPNGTRYDSADAPIAPRYYPANLSQVLRCVKCNRHYLRYTEGGGYFTEQRIRALRPQILADVQI</sequence>
<organism evidence="1 2">
    <name type="scientific">Duganella sacchari</name>
    <dbReference type="NCBI Taxonomy" id="551987"/>
    <lineage>
        <taxon>Bacteria</taxon>
        <taxon>Pseudomonadati</taxon>
        <taxon>Pseudomonadota</taxon>
        <taxon>Betaproteobacteria</taxon>
        <taxon>Burkholderiales</taxon>
        <taxon>Oxalobacteraceae</taxon>
        <taxon>Telluria group</taxon>
        <taxon>Duganella</taxon>
    </lineage>
</organism>
<keyword evidence="2" id="KW-1185">Reference proteome</keyword>
<name>A0A1M7IGQ0_9BURK</name>
<dbReference type="OrthoDB" id="6888798at2"/>
<dbReference type="STRING" id="551987.SAMN05192549_101491"/>
<gene>
    <name evidence="1" type="ORF">SAMN05192549_101491</name>
</gene>
<dbReference type="Proteomes" id="UP000184339">
    <property type="component" value="Unassembled WGS sequence"/>
</dbReference>
<reference evidence="2" key="1">
    <citation type="submission" date="2016-11" db="EMBL/GenBank/DDBJ databases">
        <authorList>
            <person name="Varghese N."/>
            <person name="Submissions S."/>
        </authorList>
    </citation>
    <scope>NUCLEOTIDE SEQUENCE [LARGE SCALE GENOMIC DNA]</scope>
    <source>
        <strain evidence="2">Sac-22</strain>
    </source>
</reference>
<protein>
    <submittedName>
        <fullName evidence="1">Uncharacterized protein</fullName>
    </submittedName>
</protein>
<evidence type="ECO:0000313" key="2">
    <source>
        <dbReference type="Proteomes" id="UP000184339"/>
    </source>
</evidence>
<proteinExistence type="predicted"/>
<dbReference type="RefSeq" id="WP_072781033.1">
    <property type="nucleotide sequence ID" value="NZ_FRCX01000001.1"/>
</dbReference>
<dbReference type="AlphaFoldDB" id="A0A1M7IGQ0"/>
<accession>A0A1M7IGQ0</accession>
<dbReference type="EMBL" id="FRCX01000001">
    <property type="protein sequence ID" value="SHM39835.1"/>
    <property type="molecule type" value="Genomic_DNA"/>
</dbReference>